<dbReference type="EMBL" id="AMZH03024909">
    <property type="protein sequence ID" value="RRT35530.1"/>
    <property type="molecule type" value="Genomic_DNA"/>
</dbReference>
<proteinExistence type="predicted"/>
<comment type="caution">
    <text evidence="2">The sequence shown here is derived from an EMBL/GenBank/DDBJ whole genome shotgun (WGS) entry which is preliminary data.</text>
</comment>
<accession>A0A426X7X2</accession>
<feature type="region of interest" description="Disordered" evidence="1">
    <location>
        <begin position="77"/>
        <end position="97"/>
    </location>
</feature>
<gene>
    <name evidence="2" type="ORF">B296_00030247</name>
</gene>
<evidence type="ECO:0000256" key="1">
    <source>
        <dbReference type="SAM" id="MobiDB-lite"/>
    </source>
</evidence>
<dbReference type="Proteomes" id="UP000287651">
    <property type="component" value="Unassembled WGS sequence"/>
</dbReference>
<reference evidence="2 3" key="1">
    <citation type="journal article" date="2014" name="Agronomy (Basel)">
        <title>A Draft Genome Sequence for Ensete ventricosum, the Drought-Tolerant Tree Against Hunger.</title>
        <authorList>
            <person name="Harrison J."/>
            <person name="Moore K.A."/>
            <person name="Paszkiewicz K."/>
            <person name="Jones T."/>
            <person name="Grant M."/>
            <person name="Ambacheew D."/>
            <person name="Muzemil S."/>
            <person name="Studholme D.J."/>
        </authorList>
    </citation>
    <scope>NUCLEOTIDE SEQUENCE [LARGE SCALE GENOMIC DNA]</scope>
</reference>
<name>A0A426X7X2_ENSVE</name>
<dbReference type="AlphaFoldDB" id="A0A426X7X2"/>
<sequence>MAKVKSMHRVDAVGNSLGVHRKLAKDIGSLPGWRKGFARRFAEGIGKLAGNTLGDHRKKTIGLAARMSEAAGLGGITTADAGSQEQDAPTIGRGSLVRSCRSGPGDMELSLEDKVDLKRAGLLGPYLSRVLVD</sequence>
<protein>
    <submittedName>
        <fullName evidence="2">Uncharacterized protein</fullName>
    </submittedName>
</protein>
<evidence type="ECO:0000313" key="2">
    <source>
        <dbReference type="EMBL" id="RRT35530.1"/>
    </source>
</evidence>
<evidence type="ECO:0000313" key="3">
    <source>
        <dbReference type="Proteomes" id="UP000287651"/>
    </source>
</evidence>
<organism evidence="2 3">
    <name type="scientific">Ensete ventricosum</name>
    <name type="common">Abyssinian banana</name>
    <name type="synonym">Musa ensete</name>
    <dbReference type="NCBI Taxonomy" id="4639"/>
    <lineage>
        <taxon>Eukaryota</taxon>
        <taxon>Viridiplantae</taxon>
        <taxon>Streptophyta</taxon>
        <taxon>Embryophyta</taxon>
        <taxon>Tracheophyta</taxon>
        <taxon>Spermatophyta</taxon>
        <taxon>Magnoliopsida</taxon>
        <taxon>Liliopsida</taxon>
        <taxon>Zingiberales</taxon>
        <taxon>Musaceae</taxon>
        <taxon>Ensete</taxon>
    </lineage>
</organism>